<keyword evidence="2" id="KW-0812">Transmembrane</keyword>
<keyword evidence="4" id="KW-1185">Reference proteome</keyword>
<evidence type="ECO:0000256" key="2">
    <source>
        <dbReference type="SAM" id="Phobius"/>
    </source>
</evidence>
<dbReference type="EMBL" id="KQ434809">
    <property type="protein sequence ID" value="KZC06726.1"/>
    <property type="molecule type" value="Genomic_DNA"/>
</dbReference>
<reference evidence="3 4" key="1">
    <citation type="submission" date="2015-07" db="EMBL/GenBank/DDBJ databases">
        <title>The genome of Dufourea novaeangliae.</title>
        <authorList>
            <person name="Pan H."/>
            <person name="Kapheim K."/>
        </authorList>
    </citation>
    <scope>NUCLEOTIDE SEQUENCE [LARGE SCALE GENOMIC DNA]</scope>
    <source>
        <strain evidence="3">0120121106</strain>
        <tissue evidence="3">Whole body</tissue>
    </source>
</reference>
<proteinExistence type="predicted"/>
<dbReference type="Proteomes" id="UP000076502">
    <property type="component" value="Unassembled WGS sequence"/>
</dbReference>
<dbReference type="AlphaFoldDB" id="A0A154P483"/>
<gene>
    <name evidence="3" type="ORF">WN55_10640</name>
</gene>
<name>A0A154P483_DUFNO</name>
<evidence type="ECO:0000256" key="1">
    <source>
        <dbReference type="SAM" id="MobiDB-lite"/>
    </source>
</evidence>
<evidence type="ECO:0000313" key="3">
    <source>
        <dbReference type="EMBL" id="KZC06726.1"/>
    </source>
</evidence>
<feature type="transmembrane region" description="Helical" evidence="2">
    <location>
        <begin position="20"/>
        <end position="41"/>
    </location>
</feature>
<keyword evidence="2" id="KW-1133">Transmembrane helix</keyword>
<accession>A0A154P483</accession>
<evidence type="ECO:0000313" key="4">
    <source>
        <dbReference type="Proteomes" id="UP000076502"/>
    </source>
</evidence>
<feature type="region of interest" description="Disordered" evidence="1">
    <location>
        <begin position="47"/>
        <end position="76"/>
    </location>
</feature>
<sequence length="112" mass="11918">MVAHLAERVEPVSSGNRTTRWSTVLLVSVLNPVVLLPPLYVPTTRYSKKHGLARAGRGKNGDSSGGGGGSGRTENVAPISLCPSRFLATLDRSCPSILHARVNPRKNPLYGT</sequence>
<organism evidence="3 4">
    <name type="scientific">Dufourea novaeangliae</name>
    <name type="common">Sweat bee</name>
    <dbReference type="NCBI Taxonomy" id="178035"/>
    <lineage>
        <taxon>Eukaryota</taxon>
        <taxon>Metazoa</taxon>
        <taxon>Ecdysozoa</taxon>
        <taxon>Arthropoda</taxon>
        <taxon>Hexapoda</taxon>
        <taxon>Insecta</taxon>
        <taxon>Pterygota</taxon>
        <taxon>Neoptera</taxon>
        <taxon>Endopterygota</taxon>
        <taxon>Hymenoptera</taxon>
        <taxon>Apocrita</taxon>
        <taxon>Aculeata</taxon>
        <taxon>Apoidea</taxon>
        <taxon>Anthophila</taxon>
        <taxon>Halictidae</taxon>
        <taxon>Rophitinae</taxon>
        <taxon>Dufourea</taxon>
    </lineage>
</organism>
<protein>
    <submittedName>
        <fullName evidence="3">Uncharacterized protein</fullName>
    </submittedName>
</protein>
<keyword evidence="2" id="KW-0472">Membrane</keyword>